<accession>A0A916ZIR2</accession>
<dbReference type="EMBL" id="BMJM01000001">
    <property type="protein sequence ID" value="GGD98537.1"/>
    <property type="molecule type" value="Genomic_DNA"/>
</dbReference>
<dbReference type="PANTHER" id="PTHR36985:SF1">
    <property type="entry name" value="TRANSLOCATION AND ASSEMBLY MODULE SUBUNIT TAMB"/>
    <property type="match status" value="1"/>
</dbReference>
<dbReference type="RefSeq" id="WP_188760920.1">
    <property type="nucleotide sequence ID" value="NZ_BMJM01000001.1"/>
</dbReference>
<evidence type="ECO:0000256" key="5">
    <source>
        <dbReference type="SAM" id="Phobius"/>
    </source>
</evidence>
<evidence type="ECO:0000256" key="2">
    <source>
        <dbReference type="ARBA" id="ARBA00022692"/>
    </source>
</evidence>
<dbReference type="Pfam" id="PF04357">
    <property type="entry name" value="TamB"/>
    <property type="match status" value="1"/>
</dbReference>
<feature type="transmembrane region" description="Helical" evidence="5">
    <location>
        <begin position="21"/>
        <end position="47"/>
    </location>
</feature>
<organism evidence="7 8">
    <name type="scientific">Sandarakinorhabdus glacialis</name>
    <dbReference type="NCBI Taxonomy" id="1614636"/>
    <lineage>
        <taxon>Bacteria</taxon>
        <taxon>Pseudomonadati</taxon>
        <taxon>Pseudomonadota</taxon>
        <taxon>Alphaproteobacteria</taxon>
        <taxon>Sphingomonadales</taxon>
        <taxon>Sphingosinicellaceae</taxon>
        <taxon>Sandarakinorhabdus</taxon>
    </lineage>
</organism>
<feature type="domain" description="Translocation and assembly module TamB C-terminal" evidence="6">
    <location>
        <begin position="1060"/>
        <end position="1405"/>
    </location>
</feature>
<dbReference type="InterPro" id="IPR007452">
    <property type="entry name" value="TamB_C"/>
</dbReference>
<protein>
    <recommendedName>
        <fullName evidence="6">Translocation and assembly module TamB C-terminal domain-containing protein</fullName>
    </recommendedName>
</protein>
<evidence type="ECO:0000259" key="6">
    <source>
        <dbReference type="Pfam" id="PF04357"/>
    </source>
</evidence>
<keyword evidence="3 5" id="KW-1133">Transmembrane helix</keyword>
<keyword evidence="2 5" id="KW-0812">Transmembrane</keyword>
<dbReference type="Proteomes" id="UP000635071">
    <property type="component" value="Unassembled WGS sequence"/>
</dbReference>
<dbReference type="PANTHER" id="PTHR36985">
    <property type="entry name" value="TRANSLOCATION AND ASSEMBLY MODULE SUBUNIT TAMB"/>
    <property type="match status" value="1"/>
</dbReference>
<keyword evidence="8" id="KW-1185">Reference proteome</keyword>
<dbReference type="GO" id="GO:0009306">
    <property type="term" value="P:protein secretion"/>
    <property type="evidence" value="ECO:0007669"/>
    <property type="project" value="InterPro"/>
</dbReference>
<evidence type="ECO:0000256" key="1">
    <source>
        <dbReference type="ARBA" id="ARBA00004167"/>
    </source>
</evidence>
<comment type="caution">
    <text evidence="7">The sequence shown here is derived from an EMBL/GenBank/DDBJ whole genome shotgun (WGS) entry which is preliminary data.</text>
</comment>
<keyword evidence="4 5" id="KW-0472">Membrane</keyword>
<evidence type="ECO:0000313" key="8">
    <source>
        <dbReference type="Proteomes" id="UP000635071"/>
    </source>
</evidence>
<gene>
    <name evidence="7" type="ORF">GCM10011529_00720</name>
</gene>
<evidence type="ECO:0000313" key="7">
    <source>
        <dbReference type="EMBL" id="GGD98537.1"/>
    </source>
</evidence>
<reference evidence="7" key="1">
    <citation type="journal article" date="2014" name="Int. J. Syst. Evol. Microbiol.">
        <title>Complete genome sequence of Corynebacterium casei LMG S-19264T (=DSM 44701T), isolated from a smear-ripened cheese.</title>
        <authorList>
            <consortium name="US DOE Joint Genome Institute (JGI-PGF)"/>
            <person name="Walter F."/>
            <person name="Albersmeier A."/>
            <person name="Kalinowski J."/>
            <person name="Ruckert C."/>
        </authorList>
    </citation>
    <scope>NUCLEOTIDE SEQUENCE</scope>
    <source>
        <strain evidence="7">CGMCC 1.15519</strain>
    </source>
</reference>
<evidence type="ECO:0000256" key="3">
    <source>
        <dbReference type="ARBA" id="ARBA00022989"/>
    </source>
</evidence>
<name>A0A916ZIR2_9SPHN</name>
<reference evidence="7" key="2">
    <citation type="submission" date="2020-09" db="EMBL/GenBank/DDBJ databases">
        <authorList>
            <person name="Sun Q."/>
            <person name="Zhou Y."/>
        </authorList>
    </citation>
    <scope>NUCLEOTIDE SEQUENCE</scope>
    <source>
        <strain evidence="7">CGMCC 1.15519</strain>
    </source>
</reference>
<proteinExistence type="predicted"/>
<comment type="subcellular location">
    <subcellularLocation>
        <location evidence="1">Membrane</location>
        <topology evidence="1">Single-pass membrane protein</topology>
    </subcellularLocation>
</comment>
<dbReference type="GO" id="GO:0097347">
    <property type="term" value="C:TAM protein secretion complex"/>
    <property type="evidence" value="ECO:0007669"/>
    <property type="project" value="TreeGrafter"/>
</dbReference>
<sequence>MDDAVAPDVEVMPAQKRRGRVVARVLSAVVMLVLLLGVLAFGALRWLDSDSGRAFVVRQLPLYSPASGLFVRVGRIDGSIFGKAVLHDMTIGDPKGVFAEVKRLDLDWRPLDLIRGTLTVRSAYAPEARVLRGPKLNPSDTILPDFDFDIARFKVDRMILEPPVSGQRRVISVDSVIDIRAGRAKVEFDAVALGATGSGQAGTGLAASGDAVRLKLDAEPDNNKFDIDAQVTAPRGGVIAGILGLKQPLQVVLRGDGSWQVWKGRLDARLGGAPLADIAVSGASGLFTIRGDAMPARLLSGMSAQLVSPVLAIDATARIADRNADIDARFNSRALAVDMRGVVEMGAETFRGLVVNARLLDTRVISPKLKARNLRLAATIDGTFGSPVIDYRVTAPSIAWGNVIATELGVSGVIRGGAGPWVVPVRATVRRVTGLGPNVDPLLTNVRVEGPIALEGGRAVSNRLAFRSDRVSGTATMAFRGARDFLVTVKGAMPRFVIAGQGVADINANVRIVPAGGGVRVSGTAGVAVRRLDNKGVAAITQGLPRLTTEFVLSGDMALVFRNARLVSPGLSLTANGSRSASGILAIKAAGVSKNYGPLTLAVAGPTMTPTIDFTLAKPGLGVGLVDVKGRVAPEPGGWRFAAAAGSSLGPVTVDGLARTEIAPLAIELTRATIGGMTGSGTIVQTADGLFAGTLGLTGPGVNGTAEFAGQDGVQRVAVSVAAKTASLNFATPVLIDSGTLKLAVLFPESGPSVTGTFDGLGIVRNGLRIDRLQGNVSYADGRGTAKASASGSTDIPFNVNISADLAPERIEITASGKLDATPITMSGPAIITRTPDSWILAPVSIITPGGKAELSGEFGADKRLKAKFDRVSVSILSAINPKLDFTGRITGTIDMALTAGNVPVGTASLRLNSLSRATIASASTPIDVGVNAELTAAGGVAKAVIVRGGKVEGRAQARVGPIPAGDAPLRERLFASPVFAQLRYNGPAEALWGLAGNDAISVRGPLSIIADMNGVLGDPKLTGTMRSEGARVESTVLGAVFDRASLDSRFVNSRLELTRFTARAGPTGTISGTGGIDLSAARSFPIDIRLAMKNAQLLGRDDLSGTATGNVRIATDEYGGVVSGKLKIERAAFRLGRTAAAQVPVLVVTEKNTHVLGRRVAIYAPPTRWLLDLEVDADRRIYVSGMGLETEWRADLRVKGGATTPEITGRVELIRGDYDFAGKRFTLTRGDLRFQGGFPPDPQIDIAAESSASGFTAQLSILGTATRPEIRFSSIPAVPEDEVLSRILFGESVSNLSAPEALQLAGALTALRGGGGGFNPINAVRKGLGIDRLRILPADEATGRRTALAAGQYIGRNVYVELATDAQGYTATRIEVSLTRSLSILSEVATLGGTSVNLRWKRDY</sequence>
<dbReference type="GO" id="GO:0005886">
    <property type="term" value="C:plasma membrane"/>
    <property type="evidence" value="ECO:0007669"/>
    <property type="project" value="InterPro"/>
</dbReference>
<evidence type="ECO:0000256" key="4">
    <source>
        <dbReference type="ARBA" id="ARBA00023136"/>
    </source>
</evidence>